<gene>
    <name evidence="3" type="ORF">A5642_08795</name>
</gene>
<evidence type="ECO:0000313" key="4">
    <source>
        <dbReference type="Proteomes" id="UP000093962"/>
    </source>
</evidence>
<feature type="transmembrane region" description="Helical" evidence="2">
    <location>
        <begin position="92"/>
        <end position="116"/>
    </location>
</feature>
<reference evidence="3 4" key="1">
    <citation type="submission" date="2016-06" db="EMBL/GenBank/DDBJ databases">
        <authorList>
            <person name="Kjaerup R.B."/>
            <person name="Dalgaard T.S."/>
            <person name="Juul-Madsen H.R."/>
        </authorList>
    </citation>
    <scope>NUCLEOTIDE SEQUENCE [LARGE SCALE GENOMIC DNA]</scope>
    <source>
        <strain evidence="3 4">1199456.5</strain>
    </source>
</reference>
<name>A0A1A0N522_MYCMU</name>
<protein>
    <submittedName>
        <fullName evidence="3">Uncharacterized protein</fullName>
    </submittedName>
</protein>
<evidence type="ECO:0000256" key="1">
    <source>
        <dbReference type="SAM" id="MobiDB-lite"/>
    </source>
</evidence>
<keyword evidence="2" id="KW-0812">Transmembrane</keyword>
<dbReference type="EMBL" id="LZSF01000007">
    <property type="protein sequence ID" value="OBA92780.1"/>
    <property type="molecule type" value="Genomic_DNA"/>
</dbReference>
<feature type="compositionally biased region" description="Low complexity" evidence="1">
    <location>
        <begin position="16"/>
        <end position="28"/>
    </location>
</feature>
<dbReference type="Proteomes" id="UP000093962">
    <property type="component" value="Unassembled WGS sequence"/>
</dbReference>
<comment type="caution">
    <text evidence="3">The sequence shown here is derived from an EMBL/GenBank/DDBJ whole genome shotgun (WGS) entry which is preliminary data.</text>
</comment>
<accession>A0A1A0N522</accession>
<sequence length="139" mass="14571">MSNPTGPDDRRDADQRAASTGDDAAAATEIFEPADPATDPTIPVRRFTAPSGFDGKTQIIAPLPDPETEMMPPAAPQVIPGTGKTQKDRRSWGWVIALVLVIAAIAAVAVLGTVLLTRGHSAMNAEWPVTTQDFANPAA</sequence>
<feature type="region of interest" description="Disordered" evidence="1">
    <location>
        <begin position="1"/>
        <end position="86"/>
    </location>
</feature>
<proteinExistence type="predicted"/>
<evidence type="ECO:0000256" key="2">
    <source>
        <dbReference type="SAM" id="Phobius"/>
    </source>
</evidence>
<keyword evidence="2" id="KW-1133">Transmembrane helix</keyword>
<organism evidence="3 4">
    <name type="scientific">Mycolicibacterium mucogenicum</name>
    <name type="common">Mycobacterium mucogenicum</name>
    <dbReference type="NCBI Taxonomy" id="56689"/>
    <lineage>
        <taxon>Bacteria</taxon>
        <taxon>Bacillati</taxon>
        <taxon>Actinomycetota</taxon>
        <taxon>Actinomycetes</taxon>
        <taxon>Mycobacteriales</taxon>
        <taxon>Mycobacteriaceae</taxon>
        <taxon>Mycolicibacterium</taxon>
    </lineage>
</organism>
<evidence type="ECO:0000313" key="3">
    <source>
        <dbReference type="EMBL" id="OBA92780.1"/>
    </source>
</evidence>
<dbReference type="AlphaFoldDB" id="A0A1A0N522"/>
<keyword evidence="2" id="KW-0472">Membrane</keyword>